<evidence type="ECO:0000313" key="8">
    <source>
        <dbReference type="EMBL" id="HJC24538.1"/>
    </source>
</evidence>
<evidence type="ECO:0000313" key="9">
    <source>
        <dbReference type="Proteomes" id="UP000823891"/>
    </source>
</evidence>
<dbReference type="PROSITE" id="PS51257">
    <property type="entry name" value="PROKAR_LIPOPROTEIN"/>
    <property type="match status" value="1"/>
</dbReference>
<evidence type="ECO:0000259" key="7">
    <source>
        <dbReference type="Pfam" id="PF00905"/>
    </source>
</evidence>
<sequence>MNTDREISLNGKKAYKAAGLILAFLCLAVLSGCRPEEGAFPGAAVKKEKSGTWRTGSEESGTGLAELQEFVRRRMEPEQIEADWSEYFQGLNGAAVLYDAEKNRMFVYQPALAETRRSPCSTFKIISSLLALENGVIDPEHSVRRWSGEAFWNGEWNRDIGFEDAFRASCVWYFREVTDEIGKERMQEGLNRLRYGNCDISDWEGRLNTNNSNRALTGFWIESSLKISPIEQTRVMERIFGQDGYASGETVERLKQVMLTKEEGELAIYGKTGMGKENGVTVDAWFTGFAETPEGKRYFCVYLGRSDGIEAASTAAKELAVRIVTDHWKMEVS</sequence>
<dbReference type="InterPro" id="IPR001460">
    <property type="entry name" value="PCN-bd_Tpept"/>
</dbReference>
<accession>A0A9D2SQK0</accession>
<dbReference type="AlphaFoldDB" id="A0A9D2SQK0"/>
<keyword evidence="5" id="KW-0378">Hydrolase</keyword>
<dbReference type="GO" id="GO:0071555">
    <property type="term" value="P:cell wall organization"/>
    <property type="evidence" value="ECO:0007669"/>
    <property type="project" value="TreeGrafter"/>
</dbReference>
<comment type="caution">
    <text evidence="8">The sequence shown here is derived from an EMBL/GenBank/DDBJ whole genome shotgun (WGS) entry which is preliminary data.</text>
</comment>
<comment type="catalytic activity">
    <reaction evidence="1">
        <text>a beta-lactam + H2O = a substituted beta-amino acid</text>
        <dbReference type="Rhea" id="RHEA:20401"/>
        <dbReference type="ChEBI" id="CHEBI:15377"/>
        <dbReference type="ChEBI" id="CHEBI:35627"/>
        <dbReference type="ChEBI" id="CHEBI:140347"/>
        <dbReference type="EC" id="3.5.2.6"/>
    </reaction>
</comment>
<dbReference type="GO" id="GO:0008800">
    <property type="term" value="F:beta-lactamase activity"/>
    <property type="evidence" value="ECO:0007669"/>
    <property type="project" value="UniProtKB-EC"/>
</dbReference>
<protein>
    <recommendedName>
        <fullName evidence="3">beta-lactamase</fullName>
        <ecNumber evidence="3">3.5.2.6</ecNumber>
    </recommendedName>
</protein>
<dbReference type="PANTHER" id="PTHR30627:SF6">
    <property type="entry name" value="BETA-LACTAMASE YBXI-RELATED"/>
    <property type="match status" value="1"/>
</dbReference>
<evidence type="ECO:0000256" key="2">
    <source>
        <dbReference type="ARBA" id="ARBA00007898"/>
    </source>
</evidence>
<evidence type="ECO:0000256" key="4">
    <source>
        <dbReference type="ARBA" id="ARBA00022729"/>
    </source>
</evidence>
<dbReference type="EMBL" id="DWWS01000045">
    <property type="protein sequence ID" value="HJC24538.1"/>
    <property type="molecule type" value="Genomic_DNA"/>
</dbReference>
<dbReference type="GO" id="GO:0005886">
    <property type="term" value="C:plasma membrane"/>
    <property type="evidence" value="ECO:0007669"/>
    <property type="project" value="TreeGrafter"/>
</dbReference>
<proteinExistence type="inferred from homology"/>
<dbReference type="PANTHER" id="PTHR30627">
    <property type="entry name" value="PEPTIDOGLYCAN D,D-TRANSPEPTIDASE"/>
    <property type="match status" value="1"/>
</dbReference>
<evidence type="ECO:0000256" key="5">
    <source>
        <dbReference type="ARBA" id="ARBA00022801"/>
    </source>
</evidence>
<evidence type="ECO:0000256" key="6">
    <source>
        <dbReference type="ARBA" id="ARBA00023251"/>
    </source>
</evidence>
<dbReference type="EC" id="3.5.2.6" evidence="3"/>
<comment type="similarity">
    <text evidence="2">Belongs to the class-D beta-lactamase family.</text>
</comment>
<dbReference type="SUPFAM" id="SSF56601">
    <property type="entry name" value="beta-lactamase/transpeptidase-like"/>
    <property type="match status" value="1"/>
</dbReference>
<dbReference type="Proteomes" id="UP000823891">
    <property type="component" value="Unassembled WGS sequence"/>
</dbReference>
<organism evidence="8 9">
    <name type="scientific">Candidatus Eisenbergiella merdavium</name>
    <dbReference type="NCBI Taxonomy" id="2838551"/>
    <lineage>
        <taxon>Bacteria</taxon>
        <taxon>Bacillati</taxon>
        <taxon>Bacillota</taxon>
        <taxon>Clostridia</taxon>
        <taxon>Lachnospirales</taxon>
        <taxon>Lachnospiraceae</taxon>
        <taxon>Eisenbergiella</taxon>
    </lineage>
</organism>
<evidence type="ECO:0000256" key="1">
    <source>
        <dbReference type="ARBA" id="ARBA00001526"/>
    </source>
</evidence>
<reference evidence="8" key="2">
    <citation type="submission" date="2021-04" db="EMBL/GenBank/DDBJ databases">
        <authorList>
            <person name="Gilroy R."/>
        </authorList>
    </citation>
    <scope>NUCLEOTIDE SEQUENCE</scope>
    <source>
        <strain evidence="8">USAMLcec2-132</strain>
    </source>
</reference>
<keyword evidence="6" id="KW-0046">Antibiotic resistance</keyword>
<keyword evidence="4" id="KW-0732">Signal</keyword>
<evidence type="ECO:0000256" key="3">
    <source>
        <dbReference type="ARBA" id="ARBA00012865"/>
    </source>
</evidence>
<dbReference type="Pfam" id="PF00905">
    <property type="entry name" value="Transpeptidase"/>
    <property type="match status" value="1"/>
</dbReference>
<dbReference type="Gene3D" id="3.40.710.10">
    <property type="entry name" value="DD-peptidase/beta-lactamase superfamily"/>
    <property type="match status" value="1"/>
</dbReference>
<reference evidence="8" key="1">
    <citation type="journal article" date="2021" name="PeerJ">
        <title>Extensive microbial diversity within the chicken gut microbiome revealed by metagenomics and culture.</title>
        <authorList>
            <person name="Gilroy R."/>
            <person name="Ravi A."/>
            <person name="Getino M."/>
            <person name="Pursley I."/>
            <person name="Horton D.L."/>
            <person name="Alikhan N.F."/>
            <person name="Baker D."/>
            <person name="Gharbi K."/>
            <person name="Hall N."/>
            <person name="Watson M."/>
            <person name="Adriaenssens E.M."/>
            <person name="Foster-Nyarko E."/>
            <person name="Jarju S."/>
            <person name="Secka A."/>
            <person name="Antonio M."/>
            <person name="Oren A."/>
            <person name="Chaudhuri R.R."/>
            <person name="La Ragione R."/>
            <person name="Hildebrand F."/>
            <person name="Pallen M.J."/>
        </authorList>
    </citation>
    <scope>NUCLEOTIDE SEQUENCE</scope>
    <source>
        <strain evidence="8">USAMLcec2-132</strain>
    </source>
</reference>
<dbReference type="GO" id="GO:0046677">
    <property type="term" value="P:response to antibiotic"/>
    <property type="evidence" value="ECO:0007669"/>
    <property type="project" value="UniProtKB-KW"/>
</dbReference>
<dbReference type="InterPro" id="IPR050515">
    <property type="entry name" value="Beta-lactam/transpept"/>
</dbReference>
<name>A0A9D2SQK0_9FIRM</name>
<dbReference type="InterPro" id="IPR012338">
    <property type="entry name" value="Beta-lactam/transpept-like"/>
</dbReference>
<dbReference type="GO" id="GO:0008658">
    <property type="term" value="F:penicillin binding"/>
    <property type="evidence" value="ECO:0007669"/>
    <property type="project" value="InterPro"/>
</dbReference>
<feature type="domain" description="Penicillin-binding protein transpeptidase" evidence="7">
    <location>
        <begin position="107"/>
        <end position="321"/>
    </location>
</feature>
<gene>
    <name evidence="8" type="ORF">H9761_12625</name>
</gene>